<name>A0A841HPQ7_9GAMM</name>
<accession>A0A841HPQ7</accession>
<evidence type="ECO:0000256" key="3">
    <source>
        <dbReference type="ARBA" id="ARBA00023224"/>
    </source>
</evidence>
<dbReference type="InterPro" id="IPR003660">
    <property type="entry name" value="HAMP_dom"/>
</dbReference>
<keyword evidence="7" id="KW-0472">Membrane</keyword>
<evidence type="ECO:0000256" key="1">
    <source>
        <dbReference type="ARBA" id="ARBA00004370"/>
    </source>
</evidence>
<dbReference type="InterPro" id="IPR024478">
    <property type="entry name" value="HlyB_4HB_MCP"/>
</dbReference>
<feature type="domain" description="HAMP" evidence="9">
    <location>
        <begin position="205"/>
        <end position="257"/>
    </location>
</feature>
<organism evidence="10 11">
    <name type="scientific">Povalibacter uvarum</name>
    <dbReference type="NCBI Taxonomy" id="732238"/>
    <lineage>
        <taxon>Bacteria</taxon>
        <taxon>Pseudomonadati</taxon>
        <taxon>Pseudomonadota</taxon>
        <taxon>Gammaproteobacteria</taxon>
        <taxon>Steroidobacterales</taxon>
        <taxon>Steroidobacteraceae</taxon>
        <taxon>Povalibacter</taxon>
    </lineage>
</organism>
<evidence type="ECO:0000313" key="10">
    <source>
        <dbReference type="EMBL" id="MBB6094032.1"/>
    </source>
</evidence>
<evidence type="ECO:0000256" key="6">
    <source>
        <dbReference type="SAM" id="MobiDB-lite"/>
    </source>
</evidence>
<dbReference type="EMBL" id="JACHHZ010000003">
    <property type="protein sequence ID" value="MBB6094032.1"/>
    <property type="molecule type" value="Genomic_DNA"/>
</dbReference>
<dbReference type="PANTHER" id="PTHR43531:SF14">
    <property type="entry name" value="METHYL-ACCEPTING CHEMOTAXIS PROTEIN I-RELATED"/>
    <property type="match status" value="1"/>
</dbReference>
<dbReference type="InterPro" id="IPR004090">
    <property type="entry name" value="Chemotax_Me-accpt_rcpt"/>
</dbReference>
<keyword evidence="7" id="KW-1133">Transmembrane helix</keyword>
<dbReference type="PROSITE" id="PS50885">
    <property type="entry name" value="HAMP"/>
    <property type="match status" value="1"/>
</dbReference>
<keyword evidence="7" id="KW-0812">Transmembrane</keyword>
<dbReference type="Proteomes" id="UP000588068">
    <property type="component" value="Unassembled WGS sequence"/>
</dbReference>
<evidence type="ECO:0000259" key="9">
    <source>
        <dbReference type="PROSITE" id="PS50885"/>
    </source>
</evidence>
<dbReference type="PRINTS" id="PR00260">
    <property type="entry name" value="CHEMTRNSDUCR"/>
</dbReference>
<protein>
    <submittedName>
        <fullName evidence="10">Methyl-accepting chemotaxis protein</fullName>
    </submittedName>
</protein>
<dbReference type="SMART" id="SM00283">
    <property type="entry name" value="MA"/>
    <property type="match status" value="1"/>
</dbReference>
<dbReference type="PROSITE" id="PS50111">
    <property type="entry name" value="CHEMOTAXIS_TRANSDUC_2"/>
    <property type="match status" value="1"/>
</dbReference>
<keyword evidence="11" id="KW-1185">Reference proteome</keyword>
<dbReference type="RefSeq" id="WP_281382743.1">
    <property type="nucleotide sequence ID" value="NZ_JACHHZ010000003.1"/>
</dbReference>
<dbReference type="GO" id="GO:0005886">
    <property type="term" value="C:plasma membrane"/>
    <property type="evidence" value="ECO:0007669"/>
    <property type="project" value="TreeGrafter"/>
</dbReference>
<dbReference type="Pfam" id="PF12729">
    <property type="entry name" value="4HB_MCP_1"/>
    <property type="match status" value="1"/>
</dbReference>
<evidence type="ECO:0000259" key="8">
    <source>
        <dbReference type="PROSITE" id="PS50111"/>
    </source>
</evidence>
<evidence type="ECO:0000256" key="5">
    <source>
        <dbReference type="PROSITE-ProRule" id="PRU00284"/>
    </source>
</evidence>
<dbReference type="SUPFAM" id="SSF58104">
    <property type="entry name" value="Methyl-accepting chemotaxis protein (MCP) signaling domain"/>
    <property type="match status" value="1"/>
</dbReference>
<keyword evidence="2" id="KW-0488">Methylation</keyword>
<dbReference type="Gene3D" id="1.10.287.950">
    <property type="entry name" value="Methyl-accepting chemotaxis protein"/>
    <property type="match status" value="1"/>
</dbReference>
<proteinExistence type="inferred from homology"/>
<dbReference type="GO" id="GO:0006935">
    <property type="term" value="P:chemotaxis"/>
    <property type="evidence" value="ECO:0007669"/>
    <property type="project" value="InterPro"/>
</dbReference>
<evidence type="ECO:0000256" key="2">
    <source>
        <dbReference type="ARBA" id="ARBA00022481"/>
    </source>
</evidence>
<comment type="subcellular location">
    <subcellularLocation>
        <location evidence="1">Membrane</location>
    </subcellularLocation>
</comment>
<dbReference type="GO" id="GO:0004888">
    <property type="term" value="F:transmembrane signaling receptor activity"/>
    <property type="evidence" value="ECO:0007669"/>
    <property type="project" value="InterPro"/>
</dbReference>
<keyword evidence="3 5" id="KW-0807">Transducer</keyword>
<gene>
    <name evidence="10" type="ORF">HNQ60_002913</name>
</gene>
<feature type="transmembrane region" description="Helical" evidence="7">
    <location>
        <begin position="183"/>
        <end position="203"/>
    </location>
</feature>
<dbReference type="GO" id="GO:0007165">
    <property type="term" value="P:signal transduction"/>
    <property type="evidence" value="ECO:0007669"/>
    <property type="project" value="UniProtKB-KW"/>
</dbReference>
<dbReference type="InterPro" id="IPR051310">
    <property type="entry name" value="MCP_chemotaxis"/>
</dbReference>
<feature type="compositionally biased region" description="Basic and acidic residues" evidence="6">
    <location>
        <begin position="513"/>
        <end position="525"/>
    </location>
</feature>
<dbReference type="FunFam" id="1.10.287.950:FF:000001">
    <property type="entry name" value="Methyl-accepting chemotaxis sensory transducer"/>
    <property type="match status" value="1"/>
</dbReference>
<evidence type="ECO:0000256" key="7">
    <source>
        <dbReference type="SAM" id="Phobius"/>
    </source>
</evidence>
<comment type="caution">
    <text evidence="10">The sequence shown here is derived from an EMBL/GenBank/DDBJ whole genome shotgun (WGS) entry which is preliminary data.</text>
</comment>
<feature type="domain" description="Methyl-accepting transducer" evidence="8">
    <location>
        <begin position="262"/>
        <end position="491"/>
    </location>
</feature>
<reference evidence="10 11" key="1">
    <citation type="submission" date="2020-08" db="EMBL/GenBank/DDBJ databases">
        <title>Genomic Encyclopedia of Type Strains, Phase IV (KMG-IV): sequencing the most valuable type-strain genomes for metagenomic binning, comparative biology and taxonomic classification.</title>
        <authorList>
            <person name="Goeker M."/>
        </authorList>
    </citation>
    <scope>NUCLEOTIDE SEQUENCE [LARGE SCALE GENOMIC DNA]</scope>
    <source>
        <strain evidence="10 11">DSM 26723</strain>
    </source>
</reference>
<evidence type="ECO:0000313" key="11">
    <source>
        <dbReference type="Proteomes" id="UP000588068"/>
    </source>
</evidence>
<comment type="similarity">
    <text evidence="4">Belongs to the methyl-accepting chemotaxis (MCP) protein family.</text>
</comment>
<dbReference type="InterPro" id="IPR004089">
    <property type="entry name" value="MCPsignal_dom"/>
</dbReference>
<sequence length="539" mass="57136">MRLTIRTRLVALVAIMLALMLVLGGTGWRGMSAAGSGLQNVVVTGTVLRNHMEGDMMHDALRADVLASLLAQSDDEKREAKTQLQEHSQHFREMIAANNELATGEAHDALSAVGPALNTYISSAEKIVETAATDKQAASAMLPSFLSTFSELEDQLSTVSDGIEKNAADAEQDANATISSAHVAGGILLAVAAVVALITSLLVMRRVTTGIDTVMKSLDRMADGELGFDMPRHNGDELGQLLTTLHKVDQKFVQVVGTVRYNADTVGAAARQLSGGNDDLSQRTQEQAAALQQTAASMEEMSATVKQNADNARAANQLAASARNQADRGGTVVQQAVAAMAEISNSSRKIGEIIGVIDSIAFQTNLLALNAAVEAARAGEQGRGFAVVASEVRNLAQRSATAAREIKTLIGESVDKVKAGSDLVDLSGKTIAEIMESVRKVTDIVAEISAASEEQATGIEQVNRAVSQMDVATQENAALVEESAAASKTMEQQTQSLVSEVSFFRLRTRGETMRHGATDHHHDASEQPAHQPEEYWQAA</sequence>
<dbReference type="PANTHER" id="PTHR43531">
    <property type="entry name" value="PROTEIN ICFG"/>
    <property type="match status" value="1"/>
</dbReference>
<evidence type="ECO:0000256" key="4">
    <source>
        <dbReference type="ARBA" id="ARBA00029447"/>
    </source>
</evidence>
<dbReference type="CDD" id="cd11386">
    <property type="entry name" value="MCP_signal"/>
    <property type="match status" value="1"/>
</dbReference>
<dbReference type="Pfam" id="PF00015">
    <property type="entry name" value="MCPsignal"/>
    <property type="match status" value="1"/>
</dbReference>
<dbReference type="AlphaFoldDB" id="A0A841HPQ7"/>
<feature type="region of interest" description="Disordered" evidence="6">
    <location>
        <begin position="513"/>
        <end position="539"/>
    </location>
</feature>